<evidence type="ECO:0000313" key="1">
    <source>
        <dbReference type="EMBL" id="MDT9683437.1"/>
    </source>
</evidence>
<dbReference type="EMBL" id="JAWCTQ010000016">
    <property type="protein sequence ID" value="MDT9683437.1"/>
    <property type="molecule type" value="Genomic_DNA"/>
</dbReference>
<dbReference type="RefSeq" id="WP_315878511.1">
    <property type="nucleotide sequence ID" value="NZ_JAWCTQ010000016.1"/>
</dbReference>
<sequence>MKEEVAYKAIEQLPKKFEQLPNKVRENIIKSINVDPTRFYEALVYPMSDDKKYDHIIHLSFHNTGLSGFDYGDFSYQLQIEPYLRNDGYKDGDSIKFILDKDVTIVTSSFVSGIFSKLVDKVGVDGFRNKFTIYHPDKKLVNDIMEDLVYSV</sequence>
<organism evidence="1 2">
    <name type="scientific">Streptomyces tamarix</name>
    <dbReference type="NCBI Taxonomy" id="3078565"/>
    <lineage>
        <taxon>Bacteria</taxon>
        <taxon>Bacillati</taxon>
        <taxon>Actinomycetota</taxon>
        <taxon>Actinomycetes</taxon>
        <taxon>Kitasatosporales</taxon>
        <taxon>Streptomycetaceae</taxon>
        <taxon>Streptomyces</taxon>
    </lineage>
</organism>
<protein>
    <submittedName>
        <fullName evidence="1">DUF4325 domain-containing protein</fullName>
    </submittedName>
</protein>
<reference evidence="1 2" key="1">
    <citation type="submission" date="2023-09" db="EMBL/GenBank/DDBJ databases">
        <title>Streptomyces sp. nov.: A antagonism against Alternaria gaisen Producing Streptochlin, Isolated from Tamarix root soil.</title>
        <authorList>
            <person name="Chen Y."/>
        </authorList>
    </citation>
    <scope>NUCLEOTIDE SEQUENCE [LARGE SCALE GENOMIC DNA]</scope>
    <source>
        <strain evidence="1 2">TRM76323</strain>
    </source>
</reference>
<proteinExistence type="predicted"/>
<dbReference type="Proteomes" id="UP001250181">
    <property type="component" value="Unassembled WGS sequence"/>
</dbReference>
<gene>
    <name evidence="1" type="ORF">RND61_15415</name>
</gene>
<comment type="caution">
    <text evidence="1">The sequence shown here is derived from an EMBL/GenBank/DDBJ whole genome shotgun (WGS) entry which is preliminary data.</text>
</comment>
<keyword evidence="2" id="KW-1185">Reference proteome</keyword>
<evidence type="ECO:0000313" key="2">
    <source>
        <dbReference type="Proteomes" id="UP001250181"/>
    </source>
</evidence>
<name>A0ABU3QM06_9ACTN</name>
<accession>A0ABU3QM06</accession>